<dbReference type="Proteomes" id="UP000199207">
    <property type="component" value="Unassembled WGS sequence"/>
</dbReference>
<dbReference type="RefSeq" id="WP_093840587.1">
    <property type="nucleotide sequence ID" value="NZ_FOLM01000013.1"/>
</dbReference>
<dbReference type="OrthoDB" id="7688673at2"/>
<keyword evidence="7" id="KW-0238">DNA-binding</keyword>
<evidence type="ECO:0000256" key="2">
    <source>
        <dbReference type="ARBA" id="ARBA00022491"/>
    </source>
</evidence>
<reference evidence="7 8" key="1">
    <citation type="submission" date="2016-10" db="EMBL/GenBank/DDBJ databases">
        <authorList>
            <person name="de Groot N.N."/>
        </authorList>
    </citation>
    <scope>NUCLEOTIDE SEQUENCE [LARGE SCALE GENOMIC DNA]</scope>
    <source>
        <strain evidence="7 8">CGMCC 4.5739</strain>
    </source>
</reference>
<name>A0A1I1RKH9_9ACTN</name>
<dbReference type="Pfam" id="PF08220">
    <property type="entry name" value="HTH_DeoR"/>
    <property type="match status" value="1"/>
</dbReference>
<dbReference type="SMART" id="SM00420">
    <property type="entry name" value="HTH_DEOR"/>
    <property type="match status" value="1"/>
</dbReference>
<evidence type="ECO:0000256" key="3">
    <source>
        <dbReference type="ARBA" id="ARBA00023015"/>
    </source>
</evidence>
<dbReference type="EMBL" id="FOLM01000013">
    <property type="protein sequence ID" value="SFD34652.1"/>
    <property type="molecule type" value="Genomic_DNA"/>
</dbReference>
<organism evidence="7 8">
    <name type="scientific">Streptomyces aidingensis</name>
    <dbReference type="NCBI Taxonomy" id="910347"/>
    <lineage>
        <taxon>Bacteria</taxon>
        <taxon>Bacillati</taxon>
        <taxon>Actinomycetota</taxon>
        <taxon>Actinomycetes</taxon>
        <taxon>Kitasatosporales</taxon>
        <taxon>Streptomycetaceae</taxon>
        <taxon>Streptomyces</taxon>
    </lineage>
</organism>
<accession>A0A1I1RKH9</accession>
<keyword evidence="4" id="KW-0804">Transcription</keyword>
<protein>
    <recommendedName>
        <fullName evidence="1">Lactose phosphotransferase system repressor</fullName>
    </recommendedName>
</protein>
<evidence type="ECO:0000259" key="6">
    <source>
        <dbReference type="PROSITE" id="PS51000"/>
    </source>
</evidence>
<dbReference type="InterPro" id="IPR036388">
    <property type="entry name" value="WH-like_DNA-bd_sf"/>
</dbReference>
<dbReference type="GO" id="GO:0003700">
    <property type="term" value="F:DNA-binding transcription factor activity"/>
    <property type="evidence" value="ECO:0007669"/>
    <property type="project" value="InterPro"/>
</dbReference>
<dbReference type="PANTHER" id="PTHR30363:SF4">
    <property type="entry name" value="GLYCEROL-3-PHOSPHATE REGULON REPRESSOR"/>
    <property type="match status" value="1"/>
</dbReference>
<dbReference type="Gene3D" id="1.10.10.10">
    <property type="entry name" value="Winged helix-like DNA-binding domain superfamily/Winged helix DNA-binding domain"/>
    <property type="match status" value="1"/>
</dbReference>
<keyword evidence="3" id="KW-0805">Transcription regulation</keyword>
<sequence length="255" mass="27777">MKAEERQREILTAARRAGSVDVAGLAERLGVARETIRRDLRLLEDHGLMRRTHGGAYPVESANFETTLAFRTTMHVPEKRRIATAAAELLGDAETVFIDEGFTPQLVAEALPRERPLTVVTASLPVAGALADREDDRITVLLLGGRVRGGTLATVDHWTVHMLSGFVIDLAFIGANGISRQYGLTTPDPAVGEVKAQAMRAARRRIFIGVHTKFAAVSFCRFAEVGDFEAIVTSTRLPAAEAHRYSLMGPAVHRV</sequence>
<dbReference type="InterPro" id="IPR014036">
    <property type="entry name" value="DeoR-like_C"/>
</dbReference>
<evidence type="ECO:0000256" key="4">
    <source>
        <dbReference type="ARBA" id="ARBA00023163"/>
    </source>
</evidence>
<proteinExistence type="predicted"/>
<gene>
    <name evidence="7" type="ORF">SAMN05421773_113145</name>
</gene>
<evidence type="ECO:0000256" key="1">
    <source>
        <dbReference type="ARBA" id="ARBA00021390"/>
    </source>
</evidence>
<dbReference type="PRINTS" id="PR00037">
    <property type="entry name" value="HTHLACR"/>
</dbReference>
<dbReference type="AlphaFoldDB" id="A0A1I1RKH9"/>
<dbReference type="SUPFAM" id="SSF100950">
    <property type="entry name" value="NagB/RpiA/CoA transferase-like"/>
    <property type="match status" value="1"/>
</dbReference>
<keyword evidence="2" id="KW-0678">Repressor</keyword>
<keyword evidence="8" id="KW-1185">Reference proteome</keyword>
<dbReference type="InterPro" id="IPR050313">
    <property type="entry name" value="Carb_Metab_HTH_regulators"/>
</dbReference>
<feature type="domain" description="HTH deoR-type" evidence="6">
    <location>
        <begin position="3"/>
        <end position="58"/>
    </location>
</feature>
<dbReference type="SUPFAM" id="SSF46785">
    <property type="entry name" value="Winged helix' DNA-binding domain"/>
    <property type="match status" value="1"/>
</dbReference>
<dbReference type="PROSITE" id="PS51000">
    <property type="entry name" value="HTH_DEOR_2"/>
    <property type="match status" value="1"/>
</dbReference>
<dbReference type="STRING" id="910347.SAMN05421773_113145"/>
<dbReference type="InterPro" id="IPR001034">
    <property type="entry name" value="DeoR_HTH"/>
</dbReference>
<comment type="function">
    <text evidence="5">Repressor of the lactose catabolism operon. Galactose-6-phosphate is the inducer.</text>
</comment>
<evidence type="ECO:0000313" key="8">
    <source>
        <dbReference type="Proteomes" id="UP000199207"/>
    </source>
</evidence>
<dbReference type="PANTHER" id="PTHR30363">
    <property type="entry name" value="HTH-TYPE TRANSCRIPTIONAL REGULATOR SRLR-RELATED"/>
    <property type="match status" value="1"/>
</dbReference>
<dbReference type="InterPro" id="IPR036390">
    <property type="entry name" value="WH_DNA-bd_sf"/>
</dbReference>
<dbReference type="Pfam" id="PF00455">
    <property type="entry name" value="DeoRC"/>
    <property type="match status" value="1"/>
</dbReference>
<evidence type="ECO:0000256" key="5">
    <source>
        <dbReference type="ARBA" id="ARBA00024937"/>
    </source>
</evidence>
<dbReference type="SMART" id="SM01134">
    <property type="entry name" value="DeoRC"/>
    <property type="match status" value="1"/>
</dbReference>
<evidence type="ECO:0000313" key="7">
    <source>
        <dbReference type="EMBL" id="SFD34652.1"/>
    </source>
</evidence>
<dbReference type="GO" id="GO:0003677">
    <property type="term" value="F:DNA binding"/>
    <property type="evidence" value="ECO:0007669"/>
    <property type="project" value="UniProtKB-KW"/>
</dbReference>
<dbReference type="InterPro" id="IPR037171">
    <property type="entry name" value="NagB/RpiA_transferase-like"/>
</dbReference>